<dbReference type="InterPro" id="IPR035926">
    <property type="entry name" value="NusB-like_sf"/>
</dbReference>
<dbReference type="GO" id="GO:0031564">
    <property type="term" value="P:transcription antitermination"/>
    <property type="evidence" value="ECO:0007669"/>
    <property type="project" value="UniProtKB-KW"/>
</dbReference>
<evidence type="ECO:0000256" key="5">
    <source>
        <dbReference type="ARBA" id="ARBA00023163"/>
    </source>
</evidence>
<dbReference type="EMBL" id="JAPHEH010000001">
    <property type="protein sequence ID" value="MDG4476408.1"/>
    <property type="molecule type" value="Genomic_DNA"/>
</dbReference>
<proteinExistence type="inferred from homology"/>
<dbReference type="NCBIfam" id="TIGR01951">
    <property type="entry name" value="nusB"/>
    <property type="match status" value="1"/>
</dbReference>
<dbReference type="GO" id="GO:0003723">
    <property type="term" value="F:RNA binding"/>
    <property type="evidence" value="ECO:0007669"/>
    <property type="project" value="UniProtKB-UniRule"/>
</dbReference>
<dbReference type="HAMAP" id="MF_00073">
    <property type="entry name" value="NusB"/>
    <property type="match status" value="1"/>
</dbReference>
<keyword evidence="5 6" id="KW-0804">Transcription</keyword>
<comment type="similarity">
    <text evidence="1 6">Belongs to the NusB family.</text>
</comment>
<evidence type="ECO:0000313" key="8">
    <source>
        <dbReference type="EMBL" id="MDG4476408.1"/>
    </source>
</evidence>
<dbReference type="GO" id="GO:0006353">
    <property type="term" value="P:DNA-templated transcription termination"/>
    <property type="evidence" value="ECO:0007669"/>
    <property type="project" value="UniProtKB-UniRule"/>
</dbReference>
<dbReference type="RefSeq" id="WP_307633375.1">
    <property type="nucleotide sequence ID" value="NZ_JAPHEH010000001.1"/>
</dbReference>
<dbReference type="SUPFAM" id="SSF48013">
    <property type="entry name" value="NusB-like"/>
    <property type="match status" value="1"/>
</dbReference>
<keyword evidence="3 6" id="KW-0694">RNA-binding</keyword>
<comment type="caution">
    <text evidence="8">The sequence shown here is derived from an EMBL/GenBank/DDBJ whole genome shotgun (WGS) entry which is preliminary data.</text>
</comment>
<dbReference type="InterPro" id="IPR011605">
    <property type="entry name" value="NusB_fam"/>
</dbReference>
<gene>
    <name evidence="6 8" type="primary">nusB</name>
    <name evidence="8" type="ORF">OLX77_09595</name>
</gene>
<dbReference type="InterPro" id="IPR006027">
    <property type="entry name" value="NusB_RsmB_TIM44"/>
</dbReference>
<sequence>MGNRRKARELALNALFQGEMTETSAVENFPLLCENFEINKKAIPYGQELVEGITDNWEVINAKIAESAVNWRVSRMSVLDRNIIRLAAYELMYKEEVPPRVAIDEAIELAKRYCGEDSPGFINGILDAILKNIGKEK</sequence>
<dbReference type="PANTHER" id="PTHR11078:SF3">
    <property type="entry name" value="ANTITERMINATION NUSB DOMAIN-CONTAINING PROTEIN"/>
    <property type="match status" value="1"/>
</dbReference>
<evidence type="ECO:0000256" key="1">
    <source>
        <dbReference type="ARBA" id="ARBA00005952"/>
    </source>
</evidence>
<evidence type="ECO:0000313" key="9">
    <source>
        <dbReference type="Proteomes" id="UP001154240"/>
    </source>
</evidence>
<accession>A0A9X4RMP4</accession>
<keyword evidence="4 6" id="KW-0805">Transcription regulation</keyword>
<evidence type="ECO:0000256" key="4">
    <source>
        <dbReference type="ARBA" id="ARBA00023015"/>
    </source>
</evidence>
<evidence type="ECO:0000259" key="7">
    <source>
        <dbReference type="Pfam" id="PF01029"/>
    </source>
</evidence>
<reference evidence="8" key="2">
    <citation type="submission" date="2022-10" db="EMBL/GenBank/DDBJ databases">
        <authorList>
            <person name="Aronson H.S."/>
        </authorList>
    </citation>
    <scope>NUCLEOTIDE SEQUENCE</scope>
    <source>
        <strain evidence="8">RS19-109</strain>
    </source>
</reference>
<evidence type="ECO:0000256" key="2">
    <source>
        <dbReference type="ARBA" id="ARBA00022814"/>
    </source>
</evidence>
<feature type="domain" description="NusB/RsmB/TIM44" evidence="7">
    <location>
        <begin position="5"/>
        <end position="131"/>
    </location>
</feature>
<comment type="function">
    <text evidence="6">Involved in transcription antitermination. Required for transcription of ribosomal RNA (rRNA) genes. Binds specifically to the boxA antiterminator sequence of the ribosomal RNA (rrn) operons.</text>
</comment>
<dbReference type="Gene3D" id="1.10.940.10">
    <property type="entry name" value="NusB-like"/>
    <property type="match status" value="1"/>
</dbReference>
<dbReference type="AlphaFoldDB" id="A0A9X4RMP4"/>
<evidence type="ECO:0000256" key="3">
    <source>
        <dbReference type="ARBA" id="ARBA00022884"/>
    </source>
</evidence>
<dbReference type="Proteomes" id="UP001154240">
    <property type="component" value="Unassembled WGS sequence"/>
</dbReference>
<organism evidence="8 9">
    <name type="scientific">Thiovibrio frasassiensis</name>
    <dbReference type="NCBI Taxonomy" id="2984131"/>
    <lineage>
        <taxon>Bacteria</taxon>
        <taxon>Pseudomonadati</taxon>
        <taxon>Thermodesulfobacteriota</taxon>
        <taxon>Desulfobulbia</taxon>
        <taxon>Desulfobulbales</taxon>
        <taxon>Thiovibrionaceae</taxon>
        <taxon>Thiovibrio</taxon>
    </lineage>
</organism>
<dbReference type="CDD" id="cd00619">
    <property type="entry name" value="Terminator_NusB"/>
    <property type="match status" value="1"/>
</dbReference>
<name>A0A9X4RMP4_9BACT</name>
<keyword evidence="2 6" id="KW-0889">Transcription antitermination</keyword>
<dbReference type="GO" id="GO:0005829">
    <property type="term" value="C:cytosol"/>
    <property type="evidence" value="ECO:0007669"/>
    <property type="project" value="TreeGrafter"/>
</dbReference>
<protein>
    <recommendedName>
        <fullName evidence="6">Transcription antitermination protein NusB</fullName>
    </recommendedName>
    <alternativeName>
        <fullName evidence="6">Antitermination factor NusB</fullName>
    </alternativeName>
</protein>
<dbReference type="Pfam" id="PF01029">
    <property type="entry name" value="NusB"/>
    <property type="match status" value="1"/>
</dbReference>
<dbReference type="PANTHER" id="PTHR11078">
    <property type="entry name" value="N UTILIZATION SUBSTANCE PROTEIN B-RELATED"/>
    <property type="match status" value="1"/>
</dbReference>
<keyword evidence="9" id="KW-1185">Reference proteome</keyword>
<evidence type="ECO:0000256" key="6">
    <source>
        <dbReference type="HAMAP-Rule" id="MF_00073"/>
    </source>
</evidence>
<reference evidence="8" key="1">
    <citation type="journal article" date="2022" name="bioRxiv">
        <title>Thiovibrio frasassiensisgen. nov., sp. nov., an autotrophic, elemental sulfur disproportionating bacterium isolated from sulfidic karst sediment, and proposal of Thiovibrionaceae fam. nov.</title>
        <authorList>
            <person name="Aronson H."/>
            <person name="Thomas C."/>
            <person name="Bhattacharyya M."/>
            <person name="Eckstein S."/>
            <person name="Jensen S."/>
            <person name="Barco R."/>
            <person name="Macalady J."/>
            <person name="Amend J."/>
        </authorList>
    </citation>
    <scope>NUCLEOTIDE SEQUENCE</scope>
    <source>
        <strain evidence="8">RS19-109</strain>
    </source>
</reference>